<keyword evidence="1" id="KW-0472">Membrane</keyword>
<feature type="transmembrane region" description="Helical" evidence="1">
    <location>
        <begin position="82"/>
        <end position="105"/>
    </location>
</feature>
<organism evidence="3 4">
    <name type="scientific">Hohenbuehelia grisea</name>
    <dbReference type="NCBI Taxonomy" id="104357"/>
    <lineage>
        <taxon>Eukaryota</taxon>
        <taxon>Fungi</taxon>
        <taxon>Dikarya</taxon>
        <taxon>Basidiomycota</taxon>
        <taxon>Agaricomycotina</taxon>
        <taxon>Agaricomycetes</taxon>
        <taxon>Agaricomycetidae</taxon>
        <taxon>Agaricales</taxon>
        <taxon>Pleurotineae</taxon>
        <taxon>Pleurotaceae</taxon>
        <taxon>Hohenbuehelia</taxon>
    </lineage>
</organism>
<comment type="caution">
    <text evidence="3">The sequence shown here is derived from an EMBL/GenBank/DDBJ whole genome shotgun (WGS) entry which is preliminary data.</text>
</comment>
<reference evidence="4" key="1">
    <citation type="submission" date="2024-06" db="EMBL/GenBank/DDBJ databases">
        <title>Multi-omics analyses provide insights into the biosynthesis of the anticancer antibiotic pleurotin in Hohenbuehelia grisea.</title>
        <authorList>
            <person name="Weaver J.A."/>
            <person name="Alberti F."/>
        </authorList>
    </citation>
    <scope>NUCLEOTIDE SEQUENCE [LARGE SCALE GENOMIC DNA]</scope>
    <source>
        <strain evidence="4">T-177</strain>
    </source>
</reference>
<keyword evidence="4" id="KW-1185">Reference proteome</keyword>
<accession>A0ABR3JUJ5</accession>
<feature type="transmembrane region" description="Helical" evidence="1">
    <location>
        <begin position="46"/>
        <end position="70"/>
    </location>
</feature>
<dbReference type="PANTHER" id="PTHR40465:SF1">
    <property type="entry name" value="DUF6534 DOMAIN-CONTAINING PROTEIN"/>
    <property type="match status" value="1"/>
</dbReference>
<dbReference type="Proteomes" id="UP001556367">
    <property type="component" value="Unassembled WGS sequence"/>
</dbReference>
<feature type="transmembrane region" description="Helical" evidence="1">
    <location>
        <begin position="228"/>
        <end position="255"/>
    </location>
</feature>
<dbReference type="PANTHER" id="PTHR40465">
    <property type="entry name" value="CHROMOSOME 1, WHOLE GENOME SHOTGUN SEQUENCE"/>
    <property type="match status" value="1"/>
</dbReference>
<name>A0ABR3JUJ5_9AGAR</name>
<feature type="transmembrane region" description="Helical" evidence="1">
    <location>
        <begin position="117"/>
        <end position="138"/>
    </location>
</feature>
<protein>
    <recommendedName>
        <fullName evidence="2">DUF6534 domain-containing protein</fullName>
    </recommendedName>
</protein>
<feature type="transmembrane region" description="Helical" evidence="1">
    <location>
        <begin position="150"/>
        <end position="173"/>
    </location>
</feature>
<feature type="transmembrane region" description="Helical" evidence="1">
    <location>
        <begin position="261"/>
        <end position="281"/>
    </location>
</feature>
<keyword evidence="1" id="KW-0812">Transmembrane</keyword>
<keyword evidence="1" id="KW-1133">Transmembrane helix</keyword>
<feature type="transmembrane region" description="Helical" evidence="1">
    <location>
        <begin position="193"/>
        <end position="216"/>
    </location>
</feature>
<dbReference type="InterPro" id="IPR045339">
    <property type="entry name" value="DUF6534"/>
</dbReference>
<dbReference type="Pfam" id="PF20152">
    <property type="entry name" value="DUF6534"/>
    <property type="match status" value="1"/>
</dbReference>
<evidence type="ECO:0000259" key="2">
    <source>
        <dbReference type="Pfam" id="PF20152"/>
    </source>
</evidence>
<dbReference type="EMBL" id="JASNQZ010000003">
    <property type="protein sequence ID" value="KAL0959241.1"/>
    <property type="molecule type" value="Genomic_DNA"/>
</dbReference>
<feature type="domain" description="DUF6534" evidence="2">
    <location>
        <begin position="201"/>
        <end position="286"/>
    </location>
</feature>
<gene>
    <name evidence="3" type="ORF">HGRIS_014514</name>
</gene>
<evidence type="ECO:0000313" key="3">
    <source>
        <dbReference type="EMBL" id="KAL0959241.1"/>
    </source>
</evidence>
<evidence type="ECO:0000313" key="4">
    <source>
        <dbReference type="Proteomes" id="UP001556367"/>
    </source>
</evidence>
<proteinExistence type="predicted"/>
<evidence type="ECO:0000256" key="1">
    <source>
        <dbReference type="SAM" id="Phobius"/>
    </source>
</evidence>
<sequence length="349" mass="38338">MSSIPAVGAGLGASNSTDPAAAAAAAAAQAAMQAALAAQKYDTTLGSLLIGGLLALALWGITCVQTFNYFSRGSNDQPRFRVLIGILWCFDTFDAALNAHVLYYYMVTHYAKPLAVIGAPAWSIIVHVLMTSIIDFIIRSLFCRRVYRLSGNWILTGWIIAISLLDFIAGIVITAQAFQIKSFLELNKLSTMFYINFAAGTVSDASVAFALCYYLYKSRTGFTRTDSLIRVLMLYIINTGLVVALDATLGMVMYIAMPDNFIFLAFYLLLSKLYLNSYLASLNAREGLREKADETPVSIHLSRITANSHMRYDPERTTAVAEKRLSNDRGVAISVETMIDRKVDTEPSF</sequence>